<keyword evidence="2" id="KW-1185">Reference proteome</keyword>
<dbReference type="Proteomes" id="UP000198551">
    <property type="component" value="Unassembled WGS sequence"/>
</dbReference>
<organism evidence="1 2">
    <name type="scientific">Micromonospora marina</name>
    <dbReference type="NCBI Taxonomy" id="307120"/>
    <lineage>
        <taxon>Bacteria</taxon>
        <taxon>Bacillati</taxon>
        <taxon>Actinomycetota</taxon>
        <taxon>Actinomycetes</taxon>
        <taxon>Micromonosporales</taxon>
        <taxon>Micromonosporaceae</taxon>
        <taxon>Micromonospora</taxon>
    </lineage>
</organism>
<gene>
    <name evidence="1" type="ORF">GA0070215_10431</name>
</gene>
<dbReference type="EMBL" id="FMCV01000004">
    <property type="protein sequence ID" value="SCE88064.1"/>
    <property type="molecule type" value="Genomic_DNA"/>
</dbReference>
<sequence length="94" mass="9777">MVAGAASLPIAVAKLVAGLVAGFAVTHGVTTIPVHEHSGEYLRLTAATTVKAVFVEDSAAPIGLLVGRADPDRLHRRIERELADVPTVGRGDTR</sequence>
<accession>A0A1C4VVK9</accession>
<proteinExistence type="predicted"/>
<reference evidence="2" key="1">
    <citation type="submission" date="2016-06" db="EMBL/GenBank/DDBJ databases">
        <authorList>
            <person name="Varghese N."/>
        </authorList>
    </citation>
    <scope>NUCLEOTIDE SEQUENCE [LARGE SCALE GENOMIC DNA]</scope>
    <source>
        <strain evidence="2">DSM 45555</strain>
    </source>
</reference>
<evidence type="ECO:0000313" key="2">
    <source>
        <dbReference type="Proteomes" id="UP000198551"/>
    </source>
</evidence>
<dbReference type="AlphaFoldDB" id="A0A1C4VVK9"/>
<protein>
    <submittedName>
        <fullName evidence="1">Uncharacterized protein</fullName>
    </submittedName>
</protein>
<evidence type="ECO:0000313" key="1">
    <source>
        <dbReference type="EMBL" id="SCE88064.1"/>
    </source>
</evidence>
<dbReference type="RefSeq" id="WP_244166895.1">
    <property type="nucleotide sequence ID" value="NZ_FMCV01000004.1"/>
</dbReference>
<name>A0A1C4VVK9_9ACTN</name>